<dbReference type="PROSITE" id="PS51468">
    <property type="entry name" value="VIT"/>
    <property type="match status" value="1"/>
</dbReference>
<dbReference type="SMART" id="SM00327">
    <property type="entry name" value="VWA"/>
    <property type="match status" value="1"/>
</dbReference>
<protein>
    <submittedName>
        <fullName evidence="4">von Willebrand factor type A domain protein</fullName>
    </submittedName>
</protein>
<reference evidence="4 5" key="1">
    <citation type="submission" date="2019-02" db="EMBL/GenBank/DDBJ databases">
        <title>Deep-cultivation of Planctomycetes and their phenomic and genomic characterization uncovers novel biology.</title>
        <authorList>
            <person name="Wiegand S."/>
            <person name="Jogler M."/>
            <person name="Boedeker C."/>
            <person name="Pinto D."/>
            <person name="Vollmers J."/>
            <person name="Rivas-Marin E."/>
            <person name="Kohn T."/>
            <person name="Peeters S.H."/>
            <person name="Heuer A."/>
            <person name="Rast P."/>
            <person name="Oberbeckmann S."/>
            <person name="Bunk B."/>
            <person name="Jeske O."/>
            <person name="Meyerdierks A."/>
            <person name="Storesund J.E."/>
            <person name="Kallscheuer N."/>
            <person name="Luecker S."/>
            <person name="Lage O.M."/>
            <person name="Pohl T."/>
            <person name="Merkel B.J."/>
            <person name="Hornburger P."/>
            <person name="Mueller R.-W."/>
            <person name="Bruemmer F."/>
            <person name="Labrenz M."/>
            <person name="Spormann A.M."/>
            <person name="Op den Camp H."/>
            <person name="Overmann J."/>
            <person name="Amann R."/>
            <person name="Jetten M.S.M."/>
            <person name="Mascher T."/>
            <person name="Medema M.H."/>
            <person name="Devos D.P."/>
            <person name="Kaster A.-K."/>
            <person name="Ovreas L."/>
            <person name="Rohde M."/>
            <person name="Galperin M.Y."/>
            <person name="Jogler C."/>
        </authorList>
    </citation>
    <scope>NUCLEOTIDE SEQUENCE [LARGE SCALE GENOMIC DNA]</scope>
    <source>
        <strain evidence="4 5">I41</strain>
    </source>
</reference>
<sequence length="788" mass="86450" precursor="true">MASLRWQPITLLFAAWTLTGHAATAHGQGMLVDARPEHGFRLPRPIMPPHPTPAVSSYHIESLEVDAKLSDSVARVQVSQTFKNTGSAQIEASFVFPLPYDGAIDQLTLLVDGKEFPAKLLAKEEARRRYEEIVRTNRDPALLEWVGTGMFQTSVFPIPAGETRTITLRYTQLCRRSAGLTDFLFPLSTAKYTDGLLKKLNLNVAIDSPIDLKNIYSPTHEVKIERTGKRQALVKYSAEETIPTEDFRLFFDAGDQPVAASVISYRPEKDEPGYFLLLATPEIQSTEDDGDDGANEEKAKSTGKTVIFVVDRSGSMSGEKMDQAKAALKFVLNNLKKGDTFNIVAYDSEVEAFRPELQKFDDDSQSAAIGFVNGLFAGGSTNINGALDRGLGMLEDVDRPSYVIFLTDGLPTVGEMNEAAIAKHAAAANKTRARLFAFGVGYDVNSRMLDRLARDNFGRSEYVRPNENIETAVSSLYRRIGAPVMTDVELAIDVEGAKESDGDVVSRLYPSGKLDLFAGDQAVIVGRYLVPGDSKATLRGKLAGEKKTFRFPAELAAHSDDDANAFVAKLWATRRVGEIIDEIDLKGRNDELVKELVDLATKHGILTPYTSFLADENNQIRELSLLRDAAADSLSSLDAAAGEQAFKTRYNKSALQFAEKPAALPATASAAAPAEAGASGGYGGRFGGESFHRTLETRGRGVVYYDALQDRQVVAKSMINIGRKTFNRRGDRWVDAALSEDQEKSAKQIERFSDEYFDLVAKHGKHVAPYLAIDEPVVVELDGQVYQW</sequence>
<dbReference type="Pfam" id="PF13768">
    <property type="entry name" value="VWA_3"/>
    <property type="match status" value="1"/>
</dbReference>
<name>A0A517TUT2_9BACT</name>
<keyword evidence="5" id="KW-1185">Reference proteome</keyword>
<dbReference type="EMBL" id="CP036339">
    <property type="protein sequence ID" value="QDT72134.1"/>
    <property type="molecule type" value="Genomic_DNA"/>
</dbReference>
<evidence type="ECO:0000259" key="2">
    <source>
        <dbReference type="PROSITE" id="PS50234"/>
    </source>
</evidence>
<feature type="chain" id="PRO_5022016319" evidence="1">
    <location>
        <begin position="23"/>
        <end position="788"/>
    </location>
</feature>
<evidence type="ECO:0000259" key="3">
    <source>
        <dbReference type="PROSITE" id="PS51468"/>
    </source>
</evidence>
<evidence type="ECO:0000313" key="4">
    <source>
        <dbReference type="EMBL" id="QDT72134.1"/>
    </source>
</evidence>
<dbReference type="InterPro" id="IPR002035">
    <property type="entry name" value="VWF_A"/>
</dbReference>
<organism evidence="4 5">
    <name type="scientific">Lacipirellula limnantheis</name>
    <dbReference type="NCBI Taxonomy" id="2528024"/>
    <lineage>
        <taxon>Bacteria</taxon>
        <taxon>Pseudomonadati</taxon>
        <taxon>Planctomycetota</taxon>
        <taxon>Planctomycetia</taxon>
        <taxon>Pirellulales</taxon>
        <taxon>Lacipirellulaceae</taxon>
        <taxon>Lacipirellula</taxon>
    </lineage>
</organism>
<dbReference type="Gene3D" id="2.60.40.3680">
    <property type="match status" value="1"/>
</dbReference>
<dbReference type="AlphaFoldDB" id="A0A517TUT2"/>
<gene>
    <name evidence="4" type="ORF">I41_13010</name>
</gene>
<dbReference type="Gene3D" id="3.40.50.410">
    <property type="entry name" value="von Willebrand factor, type A domain"/>
    <property type="match status" value="1"/>
</dbReference>
<dbReference type="InterPro" id="IPR013694">
    <property type="entry name" value="VIT"/>
</dbReference>
<dbReference type="Pfam" id="PF08487">
    <property type="entry name" value="VIT"/>
    <property type="match status" value="1"/>
</dbReference>
<dbReference type="SUPFAM" id="SSF53300">
    <property type="entry name" value="vWA-like"/>
    <property type="match status" value="1"/>
</dbReference>
<dbReference type="PROSITE" id="PS50234">
    <property type="entry name" value="VWFA"/>
    <property type="match status" value="1"/>
</dbReference>
<dbReference type="KEGG" id="llh:I41_13010"/>
<keyword evidence="1" id="KW-0732">Signal</keyword>
<evidence type="ECO:0000256" key="1">
    <source>
        <dbReference type="SAM" id="SignalP"/>
    </source>
</evidence>
<dbReference type="PANTHER" id="PTHR45737">
    <property type="entry name" value="VON WILLEBRAND FACTOR A DOMAIN-CONTAINING PROTEIN 5A"/>
    <property type="match status" value="1"/>
</dbReference>
<feature type="signal peptide" evidence="1">
    <location>
        <begin position="1"/>
        <end position="22"/>
    </location>
</feature>
<proteinExistence type="predicted"/>
<dbReference type="InterPro" id="IPR036465">
    <property type="entry name" value="vWFA_dom_sf"/>
</dbReference>
<dbReference type="SMART" id="SM00609">
    <property type="entry name" value="VIT"/>
    <property type="match status" value="1"/>
</dbReference>
<evidence type="ECO:0000313" key="5">
    <source>
        <dbReference type="Proteomes" id="UP000317909"/>
    </source>
</evidence>
<accession>A0A517TUT2</accession>
<feature type="domain" description="VWFA" evidence="2">
    <location>
        <begin position="305"/>
        <end position="480"/>
    </location>
</feature>
<dbReference type="PANTHER" id="PTHR45737:SF6">
    <property type="entry name" value="VON WILLEBRAND FACTOR A DOMAIN-CONTAINING PROTEIN 5A"/>
    <property type="match status" value="1"/>
</dbReference>
<feature type="domain" description="VIT" evidence="3">
    <location>
        <begin position="44"/>
        <end position="172"/>
    </location>
</feature>
<dbReference type="Proteomes" id="UP000317909">
    <property type="component" value="Chromosome"/>
</dbReference>
<dbReference type="RefSeq" id="WP_168206729.1">
    <property type="nucleotide sequence ID" value="NZ_CP036339.1"/>
</dbReference>